<protein>
    <recommendedName>
        <fullName evidence="2">Periplasmic binding protein domain-containing protein</fullName>
    </recommendedName>
</protein>
<feature type="domain" description="Periplasmic binding protein" evidence="2">
    <location>
        <begin position="70"/>
        <end position="316"/>
    </location>
</feature>
<dbReference type="SUPFAM" id="SSF53822">
    <property type="entry name" value="Periplasmic binding protein-like I"/>
    <property type="match status" value="1"/>
</dbReference>
<dbReference type="InterPro" id="IPR028082">
    <property type="entry name" value="Peripla_BP_I"/>
</dbReference>
<feature type="signal peptide" evidence="1">
    <location>
        <begin position="1"/>
        <end position="19"/>
    </location>
</feature>
<evidence type="ECO:0000313" key="3">
    <source>
        <dbReference type="EMBL" id="MBO0417064.1"/>
    </source>
</evidence>
<proteinExistence type="predicted"/>
<evidence type="ECO:0000256" key="1">
    <source>
        <dbReference type="SAM" id="SignalP"/>
    </source>
</evidence>
<evidence type="ECO:0000313" key="4">
    <source>
        <dbReference type="Proteomes" id="UP000664349"/>
    </source>
</evidence>
<dbReference type="GeneID" id="58560422"/>
<name>A0ABS3GR26_9NEIS</name>
<gene>
    <name evidence="3" type="ORF">J1C50_16255</name>
</gene>
<comment type="caution">
    <text evidence="3">The sequence shown here is derived from an EMBL/GenBank/DDBJ whole genome shotgun (WGS) entry which is preliminary data.</text>
</comment>
<dbReference type="RefSeq" id="WP_039756630.1">
    <property type="nucleotide sequence ID" value="NZ_AP019312.1"/>
</dbReference>
<reference evidence="3 4" key="1">
    <citation type="submission" date="2021-03" db="EMBL/GenBank/DDBJ databases">
        <title>First Case of infection caused by Chromobacterium haemolyticum derived from water in China.</title>
        <authorList>
            <person name="Chen J."/>
            <person name="Liu C."/>
        </authorList>
    </citation>
    <scope>NUCLEOTIDE SEQUENCE [LARGE SCALE GENOMIC DNA]</scope>
    <source>
        <strain evidence="3 4">WJ-5</strain>
    </source>
</reference>
<organism evidence="3 4">
    <name type="scientific">Chromobacterium haemolyticum</name>
    <dbReference type="NCBI Taxonomy" id="394935"/>
    <lineage>
        <taxon>Bacteria</taxon>
        <taxon>Pseudomonadati</taxon>
        <taxon>Pseudomonadota</taxon>
        <taxon>Betaproteobacteria</taxon>
        <taxon>Neisseriales</taxon>
        <taxon>Chromobacteriaceae</taxon>
        <taxon>Chromobacterium</taxon>
    </lineage>
</organism>
<keyword evidence="1" id="KW-0732">Signal</keyword>
<dbReference type="EMBL" id="JAFLRD010000013">
    <property type="protein sequence ID" value="MBO0417064.1"/>
    <property type="molecule type" value="Genomic_DNA"/>
</dbReference>
<dbReference type="Gene3D" id="3.40.50.2300">
    <property type="match status" value="2"/>
</dbReference>
<dbReference type="Proteomes" id="UP000664349">
    <property type="component" value="Unassembled WGS sequence"/>
</dbReference>
<dbReference type="InterPro" id="IPR025997">
    <property type="entry name" value="SBP_2_dom"/>
</dbReference>
<sequence length="360" mass="39197">MLRLLMLLLCLLSVDFAVGGSTDAGVDAPQARENPAREWIEWDGPVSGPAVEPGRSVWFLASDLRNGGVVGVYRGLAEAGRLLGWRLTLLDGQGQRSSLLQFLESAQRERPAAVALGGFDAQEFLPQIQRLHAQGVIVLGWHAGEKPGPLPGVLFTNISTSPLAAAQAAADYIVASSRGPVGVVLFTDSRFAIATAKTRQAVRQLQACQRCKVLAVEDISLAQVQQLLPDKVAELYQRHGKAWTHSIGINDLYYDSIGHPLGKLNASVVNISLGDGSLSAMRRIRAGLMQEATIAEPLHLHGWQMADELNRAFAGQPPSLYITQPHLLVKRTIRDSYLSIGYDPDNGYRRAYAAIWFPRH</sequence>
<evidence type="ECO:0000259" key="2">
    <source>
        <dbReference type="Pfam" id="PF13407"/>
    </source>
</evidence>
<feature type="chain" id="PRO_5046502914" description="Periplasmic binding protein domain-containing protein" evidence="1">
    <location>
        <begin position="20"/>
        <end position="360"/>
    </location>
</feature>
<dbReference type="Pfam" id="PF13407">
    <property type="entry name" value="Peripla_BP_4"/>
    <property type="match status" value="1"/>
</dbReference>
<accession>A0ABS3GR26</accession>
<keyword evidence="4" id="KW-1185">Reference proteome</keyword>